<dbReference type="PANTHER" id="PTHR30055">
    <property type="entry name" value="HTH-TYPE TRANSCRIPTIONAL REGULATOR RUTR"/>
    <property type="match status" value="1"/>
</dbReference>
<name>A0A318KDP9_9NOCA</name>
<organism evidence="7 8">
    <name type="scientific">Nocardia tenerifensis</name>
    <dbReference type="NCBI Taxonomy" id="228006"/>
    <lineage>
        <taxon>Bacteria</taxon>
        <taxon>Bacillati</taxon>
        <taxon>Actinomycetota</taxon>
        <taxon>Actinomycetes</taxon>
        <taxon>Mycobacteriales</taxon>
        <taxon>Nocardiaceae</taxon>
        <taxon>Nocardia</taxon>
    </lineage>
</organism>
<dbReference type="Gene3D" id="1.10.357.10">
    <property type="entry name" value="Tetracycline Repressor, domain 2"/>
    <property type="match status" value="1"/>
</dbReference>
<evidence type="ECO:0000256" key="3">
    <source>
        <dbReference type="ARBA" id="ARBA00023163"/>
    </source>
</evidence>
<dbReference type="InterPro" id="IPR009057">
    <property type="entry name" value="Homeodomain-like_sf"/>
</dbReference>
<sequence>MDPASPVAKLADVTNAVDRLLAGEAGQPPRADARRNVERLVAAARSALAEVGVEVTAQEIAQRAGVGKGTFYRRVPSRETLLQVVLEEVLDEMISTADRALADPDAWRGFTDFASVYVRLRAESCGANEALGGAGIPGLDRLLAEIRTRIRHLVEAAQSAGRMRRDIAWQDVAFLLAGVSTDSRTIGLQADNDQWSRNLRIVLAGLANHDSCDPPAESPWTPIGNTASAAPSSAASPRG</sequence>
<dbReference type="InterPro" id="IPR050109">
    <property type="entry name" value="HTH-type_TetR-like_transc_reg"/>
</dbReference>
<dbReference type="InterPro" id="IPR049445">
    <property type="entry name" value="TetR_SbtR-like_C"/>
</dbReference>
<evidence type="ECO:0000256" key="1">
    <source>
        <dbReference type="ARBA" id="ARBA00023015"/>
    </source>
</evidence>
<reference evidence="7 8" key="1">
    <citation type="submission" date="2018-05" db="EMBL/GenBank/DDBJ databases">
        <title>Genomic Encyclopedia of Type Strains, Phase IV (KMG-IV): sequencing the most valuable type-strain genomes for metagenomic binning, comparative biology and taxonomic classification.</title>
        <authorList>
            <person name="Goeker M."/>
        </authorList>
    </citation>
    <scope>NUCLEOTIDE SEQUENCE [LARGE SCALE GENOMIC DNA]</scope>
    <source>
        <strain evidence="7 8">DSM 44704</strain>
    </source>
</reference>
<dbReference type="AlphaFoldDB" id="A0A318KDP9"/>
<dbReference type="InterPro" id="IPR036271">
    <property type="entry name" value="Tet_transcr_reg_TetR-rel_C_sf"/>
</dbReference>
<dbReference type="InterPro" id="IPR001647">
    <property type="entry name" value="HTH_TetR"/>
</dbReference>
<dbReference type="PRINTS" id="PR00455">
    <property type="entry name" value="HTHTETR"/>
</dbReference>
<evidence type="ECO:0000256" key="5">
    <source>
        <dbReference type="SAM" id="MobiDB-lite"/>
    </source>
</evidence>
<dbReference type="SUPFAM" id="SSF48498">
    <property type="entry name" value="Tetracyclin repressor-like, C-terminal domain"/>
    <property type="match status" value="1"/>
</dbReference>
<keyword evidence="3" id="KW-0804">Transcription</keyword>
<evidence type="ECO:0000259" key="6">
    <source>
        <dbReference type="PROSITE" id="PS50977"/>
    </source>
</evidence>
<keyword evidence="8" id="KW-1185">Reference proteome</keyword>
<gene>
    <name evidence="7" type="ORF">DFR70_101320</name>
</gene>
<dbReference type="PANTHER" id="PTHR30055:SF234">
    <property type="entry name" value="HTH-TYPE TRANSCRIPTIONAL REGULATOR BETI"/>
    <property type="match status" value="1"/>
</dbReference>
<dbReference type="Proteomes" id="UP000247569">
    <property type="component" value="Unassembled WGS sequence"/>
</dbReference>
<feature type="DNA-binding region" description="H-T-H motif" evidence="4">
    <location>
        <begin position="56"/>
        <end position="75"/>
    </location>
</feature>
<dbReference type="GO" id="GO:0003700">
    <property type="term" value="F:DNA-binding transcription factor activity"/>
    <property type="evidence" value="ECO:0007669"/>
    <property type="project" value="TreeGrafter"/>
</dbReference>
<dbReference type="SUPFAM" id="SSF46689">
    <property type="entry name" value="Homeodomain-like"/>
    <property type="match status" value="1"/>
</dbReference>
<proteinExistence type="predicted"/>
<evidence type="ECO:0000313" key="7">
    <source>
        <dbReference type="EMBL" id="PXX70899.1"/>
    </source>
</evidence>
<accession>A0A318KDP9</accession>
<evidence type="ECO:0000256" key="4">
    <source>
        <dbReference type="PROSITE-ProRule" id="PRU00335"/>
    </source>
</evidence>
<feature type="domain" description="HTH tetR-type" evidence="6">
    <location>
        <begin position="34"/>
        <end position="93"/>
    </location>
</feature>
<keyword evidence="2 4" id="KW-0238">DNA-binding</keyword>
<keyword evidence="1" id="KW-0805">Transcription regulation</keyword>
<dbReference type="PROSITE" id="PS50977">
    <property type="entry name" value="HTH_TETR_2"/>
    <property type="match status" value="1"/>
</dbReference>
<dbReference type="EMBL" id="QJKF01000001">
    <property type="protein sequence ID" value="PXX70899.1"/>
    <property type="molecule type" value="Genomic_DNA"/>
</dbReference>
<dbReference type="GO" id="GO:0000976">
    <property type="term" value="F:transcription cis-regulatory region binding"/>
    <property type="evidence" value="ECO:0007669"/>
    <property type="project" value="TreeGrafter"/>
</dbReference>
<evidence type="ECO:0000256" key="2">
    <source>
        <dbReference type="ARBA" id="ARBA00023125"/>
    </source>
</evidence>
<evidence type="ECO:0000313" key="8">
    <source>
        <dbReference type="Proteomes" id="UP000247569"/>
    </source>
</evidence>
<protein>
    <submittedName>
        <fullName evidence="7">TetR family transcriptional regulator</fullName>
    </submittedName>
</protein>
<comment type="caution">
    <text evidence="7">The sequence shown here is derived from an EMBL/GenBank/DDBJ whole genome shotgun (WGS) entry which is preliminary data.</text>
</comment>
<dbReference type="Pfam" id="PF00440">
    <property type="entry name" value="TetR_N"/>
    <property type="match status" value="1"/>
</dbReference>
<dbReference type="Pfam" id="PF21597">
    <property type="entry name" value="TetR_C_43"/>
    <property type="match status" value="1"/>
</dbReference>
<feature type="region of interest" description="Disordered" evidence="5">
    <location>
        <begin position="213"/>
        <end position="239"/>
    </location>
</feature>
<feature type="compositionally biased region" description="Low complexity" evidence="5">
    <location>
        <begin position="227"/>
        <end position="239"/>
    </location>
</feature>